<reference evidence="1 2" key="1">
    <citation type="journal article" date="2018" name="Evol. Lett.">
        <title>Horizontal gene cluster transfer increased hallucinogenic mushroom diversity.</title>
        <authorList>
            <person name="Reynolds H.T."/>
            <person name="Vijayakumar V."/>
            <person name="Gluck-Thaler E."/>
            <person name="Korotkin H.B."/>
            <person name="Matheny P.B."/>
            <person name="Slot J.C."/>
        </authorList>
    </citation>
    <scope>NUCLEOTIDE SEQUENCE [LARGE SCALE GENOMIC DNA]</scope>
    <source>
        <strain evidence="1 2">2629</strain>
    </source>
</reference>
<sequence>MATFAYVLWKFLCLATGPKRIGSKHLGAQRDVLAALASVFIPTKAAWTYQYQDLFADACVTESAKIINIDASQLFKNLVNGQLEIRSTDDISLLVQGKLLVYGWNIRLAFSAKWKIVLLAWLLNQYMRSNNVDCLSIILMLSQLNIFVVSSQGIHLVHKVDMDHVPNREKENFIKNFAQLADRDSLVLEFTCFADHLRWPGQPFIACTVPFLPSDHRRCSKPHPERFSTLLYGLREYMAIFPPKGLQVSKLADISAERRKSLERRAQDFTNNQQWRTAYIEHHNMLCWQATRVKLLWEAGLLASGLIYRLRVTIVKKANDSTFK</sequence>
<dbReference type="EMBL" id="NHTK01006024">
    <property type="protein sequence ID" value="PPQ67469.1"/>
    <property type="molecule type" value="Genomic_DNA"/>
</dbReference>
<name>A0A409VMJ0_9AGAR</name>
<keyword evidence="2" id="KW-1185">Reference proteome</keyword>
<protein>
    <submittedName>
        <fullName evidence="1">Uncharacterized protein</fullName>
    </submittedName>
</protein>
<organism evidence="1 2">
    <name type="scientific">Panaeolus cyanescens</name>
    <dbReference type="NCBI Taxonomy" id="181874"/>
    <lineage>
        <taxon>Eukaryota</taxon>
        <taxon>Fungi</taxon>
        <taxon>Dikarya</taxon>
        <taxon>Basidiomycota</taxon>
        <taxon>Agaricomycotina</taxon>
        <taxon>Agaricomycetes</taxon>
        <taxon>Agaricomycetidae</taxon>
        <taxon>Agaricales</taxon>
        <taxon>Agaricineae</taxon>
        <taxon>Galeropsidaceae</taxon>
        <taxon>Panaeolus</taxon>
    </lineage>
</organism>
<gene>
    <name evidence="1" type="ORF">CVT24_011526</name>
</gene>
<evidence type="ECO:0000313" key="2">
    <source>
        <dbReference type="Proteomes" id="UP000284842"/>
    </source>
</evidence>
<accession>A0A409VMJ0</accession>
<comment type="caution">
    <text evidence="1">The sequence shown here is derived from an EMBL/GenBank/DDBJ whole genome shotgun (WGS) entry which is preliminary data.</text>
</comment>
<dbReference type="Proteomes" id="UP000284842">
    <property type="component" value="Unassembled WGS sequence"/>
</dbReference>
<proteinExistence type="predicted"/>
<dbReference type="OrthoDB" id="3059868at2759"/>
<evidence type="ECO:0000313" key="1">
    <source>
        <dbReference type="EMBL" id="PPQ67469.1"/>
    </source>
</evidence>
<dbReference type="AlphaFoldDB" id="A0A409VMJ0"/>
<dbReference type="InParanoid" id="A0A409VMJ0"/>